<dbReference type="RefSeq" id="WP_048185724.1">
    <property type="nucleotide sequence ID" value="NZ_JXOJ01000008.1"/>
</dbReference>
<keyword evidence="1" id="KW-1133">Transmembrane helix</keyword>
<name>A0A0H1QWM2_9EURY</name>
<dbReference type="AlphaFoldDB" id="A0A0H1QWM2"/>
<keyword evidence="1" id="KW-0472">Membrane</keyword>
<feature type="transmembrane region" description="Helical" evidence="1">
    <location>
        <begin position="7"/>
        <end position="39"/>
    </location>
</feature>
<dbReference type="Proteomes" id="UP000035301">
    <property type="component" value="Unassembled WGS sequence"/>
</dbReference>
<keyword evidence="1" id="KW-0812">Transmembrane</keyword>
<organism evidence="2 3">
    <name type="scientific">Methanoculleus sediminis</name>
    <dbReference type="NCBI Taxonomy" id="1550566"/>
    <lineage>
        <taxon>Archaea</taxon>
        <taxon>Methanobacteriati</taxon>
        <taxon>Methanobacteriota</taxon>
        <taxon>Stenosarchaea group</taxon>
        <taxon>Methanomicrobia</taxon>
        <taxon>Methanomicrobiales</taxon>
        <taxon>Methanomicrobiaceae</taxon>
        <taxon>Methanoculleus</taxon>
    </lineage>
</organism>
<gene>
    <name evidence="2" type="ORF">SZ63_12035</name>
</gene>
<evidence type="ECO:0000313" key="2">
    <source>
        <dbReference type="EMBL" id="KLK87308.1"/>
    </source>
</evidence>
<sequence length="150" mass="16471">MDKNQKIVLVMGGLIALGLFVIEPFFGLIALVFMIAILMTLRIMGDTEDYPLVTAELAEDAREIIVTNTGTARAQNIRVALVPLDIEFEVVSLDPDEESGFSLPSMVSEAKAVVIYENAEGQRFQRSYPLTALGAGRDLTEPIIPIFGRR</sequence>
<protein>
    <submittedName>
        <fullName evidence="2">Uncharacterized protein</fullName>
    </submittedName>
</protein>
<evidence type="ECO:0000313" key="3">
    <source>
        <dbReference type="Proteomes" id="UP000035301"/>
    </source>
</evidence>
<evidence type="ECO:0000256" key="1">
    <source>
        <dbReference type="SAM" id="Phobius"/>
    </source>
</evidence>
<reference evidence="2 3" key="1">
    <citation type="journal article" date="2015" name="Int. J. Syst. Evol. Microbiol.">
        <title>Methanoculleus sediminis sp. nov., a methanogen from sediments near a submarine mud volcano.</title>
        <authorList>
            <person name="Chen S.C."/>
            <person name="Chen M.F."/>
            <person name="Lai M.C."/>
            <person name="Weng C.Y."/>
            <person name="Wu S.Y."/>
            <person name="Lin S."/>
            <person name="Yang T.F."/>
            <person name="Chen P.C."/>
        </authorList>
    </citation>
    <scope>NUCLEOTIDE SEQUENCE [LARGE SCALE GENOMIC DNA]</scope>
    <source>
        <strain evidence="2 3">S3Fa</strain>
    </source>
</reference>
<accession>A0A0H1QWM2</accession>
<dbReference type="PATRIC" id="fig|1550566.3.peg.2629"/>
<dbReference type="EMBL" id="JXOJ01000008">
    <property type="protein sequence ID" value="KLK87308.1"/>
    <property type="molecule type" value="Genomic_DNA"/>
</dbReference>
<comment type="caution">
    <text evidence="2">The sequence shown here is derived from an EMBL/GenBank/DDBJ whole genome shotgun (WGS) entry which is preliminary data.</text>
</comment>
<proteinExistence type="predicted"/>
<dbReference type="OrthoDB" id="118141at2157"/>
<keyword evidence="3" id="KW-1185">Reference proteome</keyword>